<proteinExistence type="predicted"/>
<feature type="compositionally biased region" description="Basic and acidic residues" evidence="1">
    <location>
        <begin position="204"/>
        <end position="214"/>
    </location>
</feature>
<comment type="caution">
    <text evidence="2">The sequence shown here is derived from an EMBL/GenBank/DDBJ whole genome shotgun (WGS) entry which is preliminary data.</text>
</comment>
<keyword evidence="2" id="KW-0689">Ribosomal protein</keyword>
<protein>
    <submittedName>
        <fullName evidence="2">50S ribosomal protein L21</fullName>
    </submittedName>
</protein>
<dbReference type="Proteomes" id="UP000325081">
    <property type="component" value="Unassembled WGS sequence"/>
</dbReference>
<evidence type="ECO:0000313" key="3">
    <source>
        <dbReference type="Proteomes" id="UP000325081"/>
    </source>
</evidence>
<sequence length="214" mass="24034">MNLNARLRDRPHGAHMADTFSTILDRASCLSGTVTSSRRRLLRSRILKEVPQGVVQAATVPMMVWTQGLQNLVSSMLAIKTCQWSMSHMAVTLGSMVQGTAEAYRTHFKLKKVKAEHAKCQDRENALAARLDEGIKIGKETIEGSDGETKVLEEAERTDVILWVLKTLEQGQDLDLIKRICTRKKDRREMTSNEDSEPNQDAKPVLKERGNHPV</sequence>
<reference evidence="3" key="1">
    <citation type="journal article" date="2019" name="Curr. Biol.">
        <title>Genome Sequence of Striga asiatica Provides Insight into the Evolution of Plant Parasitism.</title>
        <authorList>
            <person name="Yoshida S."/>
            <person name="Kim S."/>
            <person name="Wafula E.K."/>
            <person name="Tanskanen J."/>
            <person name="Kim Y.M."/>
            <person name="Honaas L."/>
            <person name="Yang Z."/>
            <person name="Spallek T."/>
            <person name="Conn C.E."/>
            <person name="Ichihashi Y."/>
            <person name="Cheong K."/>
            <person name="Cui S."/>
            <person name="Der J.P."/>
            <person name="Gundlach H."/>
            <person name="Jiao Y."/>
            <person name="Hori C."/>
            <person name="Ishida J.K."/>
            <person name="Kasahara H."/>
            <person name="Kiba T."/>
            <person name="Kim M.S."/>
            <person name="Koo N."/>
            <person name="Laohavisit A."/>
            <person name="Lee Y.H."/>
            <person name="Lumba S."/>
            <person name="McCourt P."/>
            <person name="Mortimer J.C."/>
            <person name="Mutuku J.M."/>
            <person name="Nomura T."/>
            <person name="Sasaki-Sekimoto Y."/>
            <person name="Seto Y."/>
            <person name="Wang Y."/>
            <person name="Wakatake T."/>
            <person name="Sakakibara H."/>
            <person name="Demura T."/>
            <person name="Yamaguchi S."/>
            <person name="Yoneyama K."/>
            <person name="Manabe R.I."/>
            <person name="Nelson D.C."/>
            <person name="Schulman A.H."/>
            <person name="Timko M.P."/>
            <person name="dePamphilis C.W."/>
            <person name="Choi D."/>
            <person name="Shirasu K."/>
        </authorList>
    </citation>
    <scope>NUCLEOTIDE SEQUENCE [LARGE SCALE GENOMIC DNA]</scope>
    <source>
        <strain evidence="3">cv. UVA1</strain>
    </source>
</reference>
<keyword evidence="3" id="KW-1185">Reference proteome</keyword>
<dbReference type="EMBL" id="BKCP01002225">
    <property type="protein sequence ID" value="GER28067.1"/>
    <property type="molecule type" value="Genomic_DNA"/>
</dbReference>
<name>A0A5A7P5V2_STRAF</name>
<evidence type="ECO:0000313" key="2">
    <source>
        <dbReference type="EMBL" id="GER28067.1"/>
    </source>
</evidence>
<gene>
    <name evidence="2" type="ORF">STAS_03829</name>
</gene>
<dbReference type="AlphaFoldDB" id="A0A5A7P5V2"/>
<accession>A0A5A7P5V2</accession>
<organism evidence="2 3">
    <name type="scientific">Striga asiatica</name>
    <name type="common">Asiatic witchweed</name>
    <name type="synonym">Buchnera asiatica</name>
    <dbReference type="NCBI Taxonomy" id="4170"/>
    <lineage>
        <taxon>Eukaryota</taxon>
        <taxon>Viridiplantae</taxon>
        <taxon>Streptophyta</taxon>
        <taxon>Embryophyta</taxon>
        <taxon>Tracheophyta</taxon>
        <taxon>Spermatophyta</taxon>
        <taxon>Magnoliopsida</taxon>
        <taxon>eudicotyledons</taxon>
        <taxon>Gunneridae</taxon>
        <taxon>Pentapetalae</taxon>
        <taxon>asterids</taxon>
        <taxon>lamiids</taxon>
        <taxon>Lamiales</taxon>
        <taxon>Orobanchaceae</taxon>
        <taxon>Buchnereae</taxon>
        <taxon>Striga</taxon>
    </lineage>
</organism>
<feature type="region of interest" description="Disordered" evidence="1">
    <location>
        <begin position="185"/>
        <end position="214"/>
    </location>
</feature>
<dbReference type="GO" id="GO:0005840">
    <property type="term" value="C:ribosome"/>
    <property type="evidence" value="ECO:0007669"/>
    <property type="project" value="UniProtKB-KW"/>
</dbReference>
<keyword evidence="2" id="KW-0687">Ribonucleoprotein</keyword>
<evidence type="ECO:0000256" key="1">
    <source>
        <dbReference type="SAM" id="MobiDB-lite"/>
    </source>
</evidence>